<reference evidence="3 4" key="1">
    <citation type="submission" date="2019-02" db="EMBL/GenBank/DDBJ databases">
        <title>Shewanella sp. D4-2 isolated from Dokdo Island.</title>
        <authorList>
            <person name="Baek K."/>
        </authorList>
    </citation>
    <scope>NUCLEOTIDE SEQUENCE [LARGE SCALE GENOMIC DNA]</scope>
    <source>
        <strain evidence="3 4">D4-2</strain>
    </source>
</reference>
<dbReference type="OrthoDB" id="7068596at2"/>
<sequence>MSRQHSLLINITAALFIFVVAIPLASAAVIYTWVDDKGVVHYSEQPPKGVNATKIYSEDIEPAKAGYIAPKKREQVQKQSELEKSAAIINATDKEQAKELCESAKHSLSVLKSYNRLTRKNEKTGEMEQMTAEQKTQAINENEQRVKLFCK</sequence>
<accession>A0A411PJH3</accession>
<dbReference type="EMBL" id="CP036200">
    <property type="protein sequence ID" value="QBF83685.1"/>
    <property type="molecule type" value="Genomic_DNA"/>
</dbReference>
<protein>
    <submittedName>
        <fullName evidence="3">DUF4124 domain-containing protein</fullName>
    </submittedName>
</protein>
<dbReference type="AlphaFoldDB" id="A0A411PJH3"/>
<evidence type="ECO:0000313" key="4">
    <source>
        <dbReference type="Proteomes" id="UP000291106"/>
    </source>
</evidence>
<dbReference type="InterPro" id="IPR025392">
    <property type="entry name" value="DUF4124"/>
</dbReference>
<feature type="domain" description="DUF4124" evidence="2">
    <location>
        <begin position="19"/>
        <end position="64"/>
    </location>
</feature>
<dbReference type="KEGG" id="smai:EXU30_14015"/>
<dbReference type="Pfam" id="PF13511">
    <property type="entry name" value="DUF4124"/>
    <property type="match status" value="1"/>
</dbReference>
<organism evidence="3 4">
    <name type="scientific">Shewanella maritima</name>
    <dbReference type="NCBI Taxonomy" id="2520507"/>
    <lineage>
        <taxon>Bacteria</taxon>
        <taxon>Pseudomonadati</taxon>
        <taxon>Pseudomonadota</taxon>
        <taxon>Gammaproteobacteria</taxon>
        <taxon>Alteromonadales</taxon>
        <taxon>Shewanellaceae</taxon>
        <taxon>Shewanella</taxon>
    </lineage>
</organism>
<feature type="transmembrane region" description="Helical" evidence="1">
    <location>
        <begin position="7"/>
        <end position="34"/>
    </location>
</feature>
<keyword evidence="1" id="KW-1133">Transmembrane helix</keyword>
<evidence type="ECO:0000259" key="2">
    <source>
        <dbReference type="Pfam" id="PF13511"/>
    </source>
</evidence>
<keyword evidence="1" id="KW-0812">Transmembrane</keyword>
<keyword evidence="1" id="KW-0472">Membrane</keyword>
<evidence type="ECO:0000256" key="1">
    <source>
        <dbReference type="SAM" id="Phobius"/>
    </source>
</evidence>
<name>A0A411PJH3_9GAMM</name>
<dbReference type="RefSeq" id="WP_130601045.1">
    <property type="nucleotide sequence ID" value="NZ_CP036200.1"/>
</dbReference>
<proteinExistence type="predicted"/>
<keyword evidence="4" id="KW-1185">Reference proteome</keyword>
<gene>
    <name evidence="3" type="ORF">EXU30_14015</name>
</gene>
<dbReference type="Proteomes" id="UP000291106">
    <property type="component" value="Chromosome"/>
</dbReference>
<evidence type="ECO:0000313" key="3">
    <source>
        <dbReference type="EMBL" id="QBF83685.1"/>
    </source>
</evidence>